<keyword evidence="1" id="KW-0233">DNA recombination</keyword>
<dbReference type="Proteomes" id="UP000434850">
    <property type="component" value="Unassembled WGS sequence"/>
</dbReference>
<dbReference type="PANTHER" id="PTHR30349">
    <property type="entry name" value="PHAGE INTEGRASE-RELATED"/>
    <property type="match status" value="1"/>
</dbReference>
<evidence type="ECO:0000259" key="2">
    <source>
        <dbReference type="PROSITE" id="PS51898"/>
    </source>
</evidence>
<reference evidence="3 4" key="1">
    <citation type="submission" date="2019-12" db="EMBL/GenBank/DDBJ databases">
        <title>Mucilaginibacter sp. HME9299 genome sequencing and assembly.</title>
        <authorList>
            <person name="Kang H."/>
            <person name="Kim H."/>
            <person name="Joh K."/>
        </authorList>
    </citation>
    <scope>NUCLEOTIDE SEQUENCE [LARGE SCALE GENOMIC DNA]</scope>
    <source>
        <strain evidence="3 4">HME9299</strain>
    </source>
</reference>
<feature type="domain" description="Tyr recombinase" evidence="2">
    <location>
        <begin position="21"/>
        <end position="202"/>
    </location>
</feature>
<dbReference type="InterPro" id="IPR013762">
    <property type="entry name" value="Integrase-like_cat_sf"/>
</dbReference>
<evidence type="ECO:0000256" key="1">
    <source>
        <dbReference type="ARBA" id="ARBA00023172"/>
    </source>
</evidence>
<organism evidence="3 4">
    <name type="scientific">Mucilaginibacter aquatilis</name>
    <dbReference type="NCBI Taxonomy" id="1517760"/>
    <lineage>
        <taxon>Bacteria</taxon>
        <taxon>Pseudomonadati</taxon>
        <taxon>Bacteroidota</taxon>
        <taxon>Sphingobacteriia</taxon>
        <taxon>Sphingobacteriales</taxon>
        <taxon>Sphingobacteriaceae</taxon>
        <taxon>Mucilaginibacter</taxon>
    </lineage>
</organism>
<dbReference type="GO" id="GO:0003677">
    <property type="term" value="F:DNA binding"/>
    <property type="evidence" value="ECO:0007669"/>
    <property type="project" value="InterPro"/>
</dbReference>
<dbReference type="GO" id="GO:0006310">
    <property type="term" value="P:DNA recombination"/>
    <property type="evidence" value="ECO:0007669"/>
    <property type="project" value="UniProtKB-KW"/>
</dbReference>
<dbReference type="PANTHER" id="PTHR30349:SF64">
    <property type="entry name" value="PROPHAGE INTEGRASE INTD-RELATED"/>
    <property type="match status" value="1"/>
</dbReference>
<evidence type="ECO:0000313" key="3">
    <source>
        <dbReference type="EMBL" id="MVN90533.1"/>
    </source>
</evidence>
<sequence>MDFGWISKDPFIAHRMKSTEVHRDYLTGEELSRLALKRFPKKLALVRDIFLFSCYTGLSYADTIKLNVDDQVSDNGETWIQTHRVKNNNRVRVPLLPPAKLLLSHYKTHPRRPENKLFPNVTNQKANAYLKDIAKQLGITKHLTYHCARHTFATTVTLTNGIPIETVGQMLGHKSIRSTQHYARVTDTKVQNDMQQIKAKYSEHLWGLEDSINEL</sequence>
<dbReference type="RefSeq" id="WP_157540317.1">
    <property type="nucleotide sequence ID" value="NZ_WQLA01000002.1"/>
</dbReference>
<dbReference type="CDD" id="cd01185">
    <property type="entry name" value="INTN1_C_like"/>
    <property type="match status" value="1"/>
</dbReference>
<dbReference type="InterPro" id="IPR050090">
    <property type="entry name" value="Tyrosine_recombinase_XerCD"/>
</dbReference>
<dbReference type="InterPro" id="IPR011010">
    <property type="entry name" value="DNA_brk_join_enz"/>
</dbReference>
<gene>
    <name evidence="3" type="ORF">GO816_05280</name>
</gene>
<dbReference type="Gene3D" id="1.10.443.10">
    <property type="entry name" value="Intergrase catalytic core"/>
    <property type="match status" value="1"/>
</dbReference>
<dbReference type="AlphaFoldDB" id="A0A6I4IPS6"/>
<dbReference type="OrthoDB" id="892893at2"/>
<proteinExistence type="predicted"/>
<evidence type="ECO:0000313" key="4">
    <source>
        <dbReference type="Proteomes" id="UP000434850"/>
    </source>
</evidence>
<dbReference type="PROSITE" id="PS51898">
    <property type="entry name" value="TYR_RECOMBINASE"/>
    <property type="match status" value="1"/>
</dbReference>
<comment type="caution">
    <text evidence="3">The sequence shown here is derived from an EMBL/GenBank/DDBJ whole genome shotgun (WGS) entry which is preliminary data.</text>
</comment>
<dbReference type="InterPro" id="IPR002104">
    <property type="entry name" value="Integrase_catalytic"/>
</dbReference>
<dbReference type="EMBL" id="WQLA01000002">
    <property type="protein sequence ID" value="MVN90533.1"/>
    <property type="molecule type" value="Genomic_DNA"/>
</dbReference>
<accession>A0A6I4IPS6</accession>
<name>A0A6I4IPS6_9SPHI</name>
<dbReference type="GO" id="GO:0015074">
    <property type="term" value="P:DNA integration"/>
    <property type="evidence" value="ECO:0007669"/>
    <property type="project" value="InterPro"/>
</dbReference>
<dbReference type="Pfam" id="PF00589">
    <property type="entry name" value="Phage_integrase"/>
    <property type="match status" value="1"/>
</dbReference>
<protein>
    <submittedName>
        <fullName evidence="3">Tyrosine-type recombinase/integrase</fullName>
    </submittedName>
</protein>
<keyword evidence="4" id="KW-1185">Reference proteome</keyword>
<dbReference type="SUPFAM" id="SSF56349">
    <property type="entry name" value="DNA breaking-rejoining enzymes"/>
    <property type="match status" value="1"/>
</dbReference>